<organism evidence="1 2">
    <name type="scientific">lymphocystis disease virus-China</name>
    <dbReference type="NCBI Taxonomy" id="256729"/>
    <lineage>
        <taxon>Viruses</taxon>
        <taxon>Varidnaviria</taxon>
        <taxon>Bamfordvirae</taxon>
        <taxon>Nucleocytoviricota</taxon>
        <taxon>Megaviricetes</taxon>
        <taxon>Pimascovirales</taxon>
        <taxon>Pimascovirales incertae sedis</taxon>
        <taxon>Iridoviridae</taxon>
        <taxon>Alphairidovirinae</taxon>
        <taxon>Lymphocystivirus</taxon>
        <taxon>Lymphocystivirus paralichthys1</taxon>
        <taxon>Lymphocystis disease virus 2</taxon>
    </lineage>
</organism>
<dbReference type="SUPFAM" id="SSF56112">
    <property type="entry name" value="Protein kinase-like (PK-like)"/>
    <property type="match status" value="1"/>
</dbReference>
<dbReference type="EMBL" id="AY380826">
    <property type="protein sequence ID" value="AAU10994.1"/>
    <property type="molecule type" value="Genomic_DNA"/>
</dbReference>
<reference evidence="1 2" key="1">
    <citation type="journal article" date="2004" name="J. Virol.">
        <title>Complete genome sequence of lymphocystis disease virus isolated from China.</title>
        <authorList>
            <person name="Zhang Q.Y."/>
            <person name="Xiao F."/>
            <person name="Xie J."/>
            <person name="Li Z.Q."/>
            <person name="Gui J.F."/>
        </authorList>
    </citation>
    <scope>NUCLEOTIDE SEQUENCE [LARGE SCALE GENOMIC DNA]</scope>
</reference>
<name>Q677W3_9VIRU</name>
<dbReference type="RefSeq" id="YP_073655.1">
    <property type="nucleotide sequence ID" value="NC_005902.1"/>
</dbReference>
<evidence type="ECO:0000313" key="1">
    <source>
        <dbReference type="EMBL" id="AAU10994.1"/>
    </source>
</evidence>
<dbReference type="GeneID" id="2979082"/>
<dbReference type="OrthoDB" id="7379at10239"/>
<proteinExistence type="predicted"/>
<dbReference type="Proteomes" id="UP000106699">
    <property type="component" value="Segment"/>
</dbReference>
<protein>
    <recommendedName>
        <fullName evidence="3">Protein kinase domain-containing protein</fullName>
    </recommendedName>
</protein>
<sequence>MCEEFKTDPHKNVLNKKAYLELKKKCGEPYPELSLKENLNVKFVQSTEEYHINKNILGLYNDSDRPKNYYPSYFLNNFKSYYNPASENIEEIQKNKKKKYKSLIDINLKPKPVTFVKSEILVDEESVISYPSTDPLKYHPLTQIPDRHEAEGFLKSWVDYLWGNLDDSLNKILQFSRPDQAEIEALFMEKPYRLFERRRKSLLIRQKLKISKIDLCFENLNDEHLKFDRVKTIDSPYIIDIHTMVNDAMNRSFMPNGRYSSGSVVCQGFIIHLQEKINGKLAEKLPAMSQLERNVTLCQLLLTLTILQGQYGILHNNITPENIIYLDIKQSDNYFKYKIAGRTFYLPNIGFIAAITGFDNARVLNPMYDIDQYRGIRNVKVSAEVDAFWGNKAGNELKIESFKTKYLPILDEKYNYKTYKRNDSNQNIFVDGFDSVPDLTIDLADMRTYPAFDFKKDVQDLIKIFLDKDYIFDDLRSVLPDLTAAILFPQFSEVKFDVIEEFRWPL</sequence>
<dbReference type="InterPro" id="IPR011009">
    <property type="entry name" value="Kinase-like_dom_sf"/>
</dbReference>
<accession>Q677W3</accession>
<evidence type="ECO:0000313" key="2">
    <source>
        <dbReference type="Proteomes" id="UP000106699"/>
    </source>
</evidence>
<evidence type="ECO:0008006" key="3">
    <source>
        <dbReference type="Google" id="ProtNLM"/>
    </source>
</evidence>
<keyword evidence="2" id="KW-1185">Reference proteome</keyword>
<dbReference type="KEGG" id="vg:2979082"/>